<sequence length="455" mass="46357">MEMISQLSSGLCALLLAAALPAAAADNAVMDADFGRNGFVRVDSAQGDTAQDRAVGICPGPAGSQVLVGVRAESGMLTLARLLPDGSLDASYGVQGRVEYPIATPSGAPPRNLCLGDGRLDLAYTTPAGKIELLRIAASGQPDAAFGSGGRVGIDPAALPGSNSGFMTLRGADRGTGGEILLSGELGGSGIGDGRAALIRVNANGTLRDSRLLSGGTHAYGGYIAAAGYAPNGDLWIAGISRQDAGGNAGWCFTWFRQVLDGVNLAGDAVELGPVGPWVYSVHGGRMVRPGVMALGMHLYASAGGVKVPRLQILRATDSHEVELPLIAGYGEMAGSALNLVVMAGGERVMYAASLSGADGIYLARVNVGSDSTGDGLDAAFGRNGATVVAMPGQPPGCDAADVPMQWFARLSLWDDQPVFVGTVAADCQAASARDLLVGRISRVTDRIFRGDFGP</sequence>
<feature type="signal peptide" evidence="1">
    <location>
        <begin position="1"/>
        <end position="24"/>
    </location>
</feature>
<evidence type="ECO:0000313" key="3">
    <source>
        <dbReference type="Proteomes" id="UP001165498"/>
    </source>
</evidence>
<evidence type="ECO:0000256" key="1">
    <source>
        <dbReference type="SAM" id="SignalP"/>
    </source>
</evidence>
<organism evidence="2 3">
    <name type="scientific">Tahibacter harae</name>
    <dbReference type="NCBI Taxonomy" id="2963937"/>
    <lineage>
        <taxon>Bacteria</taxon>
        <taxon>Pseudomonadati</taxon>
        <taxon>Pseudomonadota</taxon>
        <taxon>Gammaproteobacteria</taxon>
        <taxon>Lysobacterales</taxon>
        <taxon>Rhodanobacteraceae</taxon>
        <taxon>Tahibacter</taxon>
    </lineage>
</organism>
<protein>
    <recommendedName>
        <fullName evidence="4">Delta-60 repeat protein</fullName>
    </recommendedName>
</protein>
<dbReference type="EMBL" id="JANFQO010000007">
    <property type="protein sequence ID" value="MCQ4165025.1"/>
    <property type="molecule type" value="Genomic_DNA"/>
</dbReference>
<evidence type="ECO:0008006" key="4">
    <source>
        <dbReference type="Google" id="ProtNLM"/>
    </source>
</evidence>
<accession>A0ABT1QRW3</accession>
<proteinExistence type="predicted"/>
<feature type="chain" id="PRO_5046781123" description="Delta-60 repeat protein" evidence="1">
    <location>
        <begin position="25"/>
        <end position="455"/>
    </location>
</feature>
<evidence type="ECO:0000313" key="2">
    <source>
        <dbReference type="EMBL" id="MCQ4165025.1"/>
    </source>
</evidence>
<gene>
    <name evidence="2" type="ORF">NM961_09915</name>
</gene>
<reference evidence="2" key="1">
    <citation type="submission" date="2022-07" db="EMBL/GenBank/DDBJ databases">
        <title>Tahibacter sp., a new gammaproteobacterium isolated from the silt sample collected at pig farm.</title>
        <authorList>
            <person name="Chen H."/>
        </authorList>
    </citation>
    <scope>NUCLEOTIDE SEQUENCE</scope>
    <source>
        <strain evidence="2">P2K</strain>
    </source>
</reference>
<name>A0ABT1QRW3_9GAMM</name>
<comment type="caution">
    <text evidence="2">The sequence shown here is derived from an EMBL/GenBank/DDBJ whole genome shotgun (WGS) entry which is preliminary data.</text>
</comment>
<dbReference type="Proteomes" id="UP001165498">
    <property type="component" value="Unassembled WGS sequence"/>
</dbReference>
<keyword evidence="3" id="KW-1185">Reference proteome</keyword>
<dbReference type="Gene3D" id="2.80.10.50">
    <property type="match status" value="1"/>
</dbReference>
<keyword evidence="1" id="KW-0732">Signal</keyword>